<accession>A0A814LAU3</accession>
<dbReference type="PROSITE" id="PS50067">
    <property type="entry name" value="KINESIN_MOTOR_2"/>
    <property type="match status" value="1"/>
</dbReference>
<dbReference type="GO" id="GO:0003777">
    <property type="term" value="F:microtubule motor activity"/>
    <property type="evidence" value="ECO:0007669"/>
    <property type="project" value="InterPro"/>
</dbReference>
<dbReference type="AlphaFoldDB" id="A0A814LAU3"/>
<evidence type="ECO:0000259" key="4">
    <source>
        <dbReference type="PROSITE" id="PS50067"/>
    </source>
</evidence>
<comment type="similarity">
    <text evidence="3">Belongs to the TRAFAC class myosin-kinesin ATPase superfamily. Kinesin family.</text>
</comment>
<dbReference type="OrthoDB" id="3176171at2759"/>
<dbReference type="GO" id="GO:0008017">
    <property type="term" value="F:microtubule binding"/>
    <property type="evidence" value="ECO:0007669"/>
    <property type="project" value="InterPro"/>
</dbReference>
<dbReference type="Proteomes" id="UP000663879">
    <property type="component" value="Unassembled WGS sequence"/>
</dbReference>
<keyword evidence="1" id="KW-0547">Nucleotide-binding</keyword>
<reference evidence="5" key="1">
    <citation type="submission" date="2021-02" db="EMBL/GenBank/DDBJ databases">
        <authorList>
            <person name="Nowell W R."/>
        </authorList>
    </citation>
    <scope>NUCLEOTIDE SEQUENCE</scope>
    <source>
        <strain evidence="5">Ploen Becks lab</strain>
    </source>
</reference>
<dbReference type="GO" id="GO:0005524">
    <property type="term" value="F:ATP binding"/>
    <property type="evidence" value="ECO:0007669"/>
    <property type="project" value="UniProtKB-KW"/>
</dbReference>
<evidence type="ECO:0000313" key="6">
    <source>
        <dbReference type="Proteomes" id="UP000663879"/>
    </source>
</evidence>
<name>A0A814LAU3_9BILA</name>
<protein>
    <recommendedName>
        <fullName evidence="4">Kinesin motor domain-containing protein</fullName>
    </recommendedName>
</protein>
<comment type="caution">
    <text evidence="3">Lacks conserved residue(s) required for the propagation of feature annotation.</text>
</comment>
<dbReference type="SMART" id="SM00129">
    <property type="entry name" value="KISc"/>
    <property type="match status" value="1"/>
</dbReference>
<comment type="caution">
    <text evidence="5">The sequence shown here is derived from an EMBL/GenBank/DDBJ whole genome shotgun (WGS) entry which is preliminary data.</text>
</comment>
<dbReference type="EMBL" id="CAJNOC010005837">
    <property type="protein sequence ID" value="CAF1063583.1"/>
    <property type="molecule type" value="Genomic_DNA"/>
</dbReference>
<keyword evidence="2" id="KW-0067">ATP-binding</keyword>
<gene>
    <name evidence="5" type="ORF">OXX778_LOCUS19394</name>
</gene>
<dbReference type="InterPro" id="IPR036961">
    <property type="entry name" value="Kinesin_motor_dom_sf"/>
</dbReference>
<feature type="domain" description="Kinesin motor" evidence="4">
    <location>
        <begin position="1"/>
        <end position="77"/>
    </location>
</feature>
<dbReference type="GO" id="GO:0007018">
    <property type="term" value="P:microtubule-based movement"/>
    <property type="evidence" value="ECO:0007669"/>
    <property type="project" value="InterPro"/>
</dbReference>
<evidence type="ECO:0000256" key="2">
    <source>
        <dbReference type="ARBA" id="ARBA00022840"/>
    </source>
</evidence>
<evidence type="ECO:0000256" key="3">
    <source>
        <dbReference type="PROSITE-ProRule" id="PRU00283"/>
    </source>
</evidence>
<dbReference type="InterPro" id="IPR027417">
    <property type="entry name" value="P-loop_NTPase"/>
</dbReference>
<organism evidence="5 6">
    <name type="scientific">Brachionus calyciflorus</name>
    <dbReference type="NCBI Taxonomy" id="104777"/>
    <lineage>
        <taxon>Eukaryota</taxon>
        <taxon>Metazoa</taxon>
        <taxon>Spiralia</taxon>
        <taxon>Gnathifera</taxon>
        <taxon>Rotifera</taxon>
        <taxon>Eurotatoria</taxon>
        <taxon>Monogononta</taxon>
        <taxon>Pseudotrocha</taxon>
        <taxon>Ploima</taxon>
        <taxon>Brachionidae</taxon>
        <taxon>Brachionus</taxon>
    </lineage>
</organism>
<dbReference type="Pfam" id="PF00225">
    <property type="entry name" value="Kinesin"/>
    <property type="match status" value="1"/>
</dbReference>
<dbReference type="Gene3D" id="3.40.850.10">
    <property type="entry name" value="Kinesin motor domain"/>
    <property type="match status" value="1"/>
</dbReference>
<keyword evidence="6" id="KW-1185">Reference proteome</keyword>
<sequence length="127" mass="14399">SHSDFNLYKENAAISSNSNNEYKSSFVPYRDSLLTYLLKDSLGGNSKTHMIANISPASCCYHETLNTLLFAQRAKKIVNKPKINEDPKTALIKELKEEIFRLKELLTKSSNIYSMSLLNYVSIGLNF</sequence>
<evidence type="ECO:0000313" key="5">
    <source>
        <dbReference type="EMBL" id="CAF1063583.1"/>
    </source>
</evidence>
<dbReference type="PANTHER" id="PTHR47117">
    <property type="entry name" value="STAR-RELATED LIPID TRANSFER PROTEIN 9"/>
    <property type="match status" value="1"/>
</dbReference>
<evidence type="ECO:0000256" key="1">
    <source>
        <dbReference type="ARBA" id="ARBA00022741"/>
    </source>
</evidence>
<feature type="non-terminal residue" evidence="5">
    <location>
        <position position="1"/>
    </location>
</feature>
<proteinExistence type="inferred from homology"/>
<dbReference type="SUPFAM" id="SSF52540">
    <property type="entry name" value="P-loop containing nucleoside triphosphate hydrolases"/>
    <property type="match status" value="1"/>
</dbReference>
<dbReference type="InterPro" id="IPR001752">
    <property type="entry name" value="Kinesin_motor_dom"/>
</dbReference>